<comment type="subcellular location">
    <subcellularLocation>
        <location evidence="1">Cell inner membrane</location>
        <topology evidence="1">Multi-pass membrane protein</topology>
    </subcellularLocation>
</comment>
<comment type="similarity">
    <text evidence="2">Belongs to the resistance-nodulation-cell division (RND) (TC 2.A.6) family.</text>
</comment>
<evidence type="ECO:0000313" key="11">
    <source>
        <dbReference type="Proteomes" id="UP000049855"/>
    </source>
</evidence>
<dbReference type="PRINTS" id="PR00702">
    <property type="entry name" value="ACRIFLAVINRP"/>
</dbReference>
<dbReference type="Pfam" id="PF00873">
    <property type="entry name" value="ACR_tran"/>
    <property type="match status" value="1"/>
</dbReference>
<feature type="transmembrane region" description="Helical" evidence="9">
    <location>
        <begin position="12"/>
        <end position="33"/>
    </location>
</feature>
<dbReference type="AlphaFoldDB" id="A0A0U1L043"/>
<sequence>MAKFFINHPIFAIVLSILIVTGGIISAFFLPIAQYPQIIPPRVAITGNYMGANANAVEEAVALPIELKVNGVPDMTEMQSICSDNGSYTLAVNFDMSKNADMAAVEVQNRMSQAEQQLPDTVKDAGLIVNKVSAETVMYFALCSPNNTYDKGFLKNYGDINFVEDLKRIKGVGNIAVYGGADFAMRIWLQPDRMAKSGITTNDIHQAITSQNIQVAPGKIGQLPAVPGQEFQYTVRVKGRLVKPEEFGQIIVRNNPDGSLVRLADLARVELADQHSDILANYNKGDTVIFGLQLTTDANALETVKEVKRVLAEAAEHFPNDMDYKIVIDNTNFIKESMKEVLKTFAEAFLLVVLVVFLFLQTWRATLIPLLAVPVSLIGTLTAFLFLGFSINTLTMFAMVLSIGLVVDDAIVVVEAVEHHIRYNGLSPREATIRAMNEVSGPVVAIAFVLISVFAPVAFLGGTMGVLYKQFALTVVISMALSAFVALTLTPVLCSLLLKPIDAETKPTFTGRAFHSLNVWFERMTVSYGRGVRKSIERTTVWVCFLGIMLFSIGGILKVLPPTFVPEEDQGYYLTIITLPEAVSLSRTYEVVREMGDIIRSNPVVKETIAMMGYDVLSDANKPNSGLVFTVLKPWDERKTQDLHVQAQVHKTYMELAEIPGATAMSFNFPTIQGIGSYGGFTFMLEDRGNNTIDELDRVARELIAAARKRPELGLVYTNFRNDIPSYRFEVDREKVKKIGVAVDDVFNALNVFLGGLQVNDFNSFGRTYKVIMQAEPEFRSDVSALRFLYVKNSAGTMVPLDTLVTPVMESGAAVIKRFNGFRAVQIGGGPAPGYSSGQALAALEETANEVLPQGFGYEWADISREEKEAGNKTPILFGLSLMFAFLCLAALYENWRIPFAVLLAVPAGVFGAVLFQYISNLTNNVYMQIGLITLIGLAAKNAILIVEFAKLRVDKGMNPVEAAVEAATLRLRPILMTSLAFIIGCLPLALATGAGAGARNAMGTSVVGGMIMATTVGIFLIPVLFVLIERLAGKSKPSIAKENNIGG</sequence>
<dbReference type="Gene3D" id="3.30.70.1430">
    <property type="entry name" value="Multidrug efflux transporter AcrB pore domain"/>
    <property type="match status" value="2"/>
</dbReference>
<keyword evidence="8 9" id="KW-0472">Membrane</keyword>
<dbReference type="PANTHER" id="PTHR32063">
    <property type="match status" value="1"/>
</dbReference>
<dbReference type="Proteomes" id="UP000049855">
    <property type="component" value="Unassembled WGS sequence"/>
</dbReference>
<feature type="transmembrane region" description="Helical" evidence="9">
    <location>
        <begin position="900"/>
        <end position="920"/>
    </location>
</feature>
<dbReference type="SUPFAM" id="SSF82693">
    <property type="entry name" value="Multidrug efflux transporter AcrB pore domain, PN1, PN2, PC1 and PC2 subdomains"/>
    <property type="match status" value="4"/>
</dbReference>
<dbReference type="Gene3D" id="3.30.70.1320">
    <property type="entry name" value="Multidrug efflux transporter AcrB pore domain like"/>
    <property type="match status" value="1"/>
</dbReference>
<evidence type="ECO:0000256" key="6">
    <source>
        <dbReference type="ARBA" id="ARBA00022692"/>
    </source>
</evidence>
<dbReference type="PANTHER" id="PTHR32063:SF24">
    <property type="entry name" value="CATION EFFLUX SYSTEM (ACRB_ACRD_ACRF FAMILY)"/>
    <property type="match status" value="1"/>
</dbReference>
<dbReference type="InterPro" id="IPR027463">
    <property type="entry name" value="AcrB_DN_DC_subdom"/>
</dbReference>
<dbReference type="GO" id="GO:0015562">
    <property type="term" value="F:efflux transmembrane transporter activity"/>
    <property type="evidence" value="ECO:0007669"/>
    <property type="project" value="InterPro"/>
</dbReference>
<evidence type="ECO:0000256" key="2">
    <source>
        <dbReference type="ARBA" id="ARBA00010942"/>
    </source>
</evidence>
<feature type="transmembrane region" description="Helical" evidence="9">
    <location>
        <begin position="875"/>
        <end position="893"/>
    </location>
</feature>
<evidence type="ECO:0000313" key="10">
    <source>
        <dbReference type="EMBL" id="CQR73031.1"/>
    </source>
</evidence>
<feature type="transmembrane region" description="Helical" evidence="9">
    <location>
        <begin position="926"/>
        <end position="950"/>
    </location>
</feature>
<feature type="transmembrane region" description="Helical" evidence="9">
    <location>
        <begin position="1007"/>
        <end position="1029"/>
    </location>
</feature>
<dbReference type="GO" id="GO:0005886">
    <property type="term" value="C:plasma membrane"/>
    <property type="evidence" value="ECO:0007669"/>
    <property type="project" value="UniProtKB-SubCell"/>
</dbReference>
<evidence type="ECO:0000256" key="5">
    <source>
        <dbReference type="ARBA" id="ARBA00022519"/>
    </source>
</evidence>
<evidence type="ECO:0000256" key="8">
    <source>
        <dbReference type="ARBA" id="ARBA00023136"/>
    </source>
</evidence>
<dbReference type="NCBIfam" id="NF000282">
    <property type="entry name" value="RND_permease_1"/>
    <property type="match status" value="1"/>
</dbReference>
<accession>A0A0U1L043</accession>
<dbReference type="Gene3D" id="3.30.2090.10">
    <property type="entry name" value="Multidrug efflux transporter AcrB TolC docking domain, DN and DC subdomains"/>
    <property type="match status" value="2"/>
</dbReference>
<feature type="transmembrane region" description="Helical" evidence="9">
    <location>
        <begin position="367"/>
        <end position="391"/>
    </location>
</feature>
<evidence type="ECO:0000256" key="3">
    <source>
        <dbReference type="ARBA" id="ARBA00022448"/>
    </source>
</evidence>
<dbReference type="FunFam" id="1.20.1640.10:FF:000001">
    <property type="entry name" value="Efflux pump membrane transporter"/>
    <property type="match status" value="1"/>
</dbReference>
<dbReference type="EMBL" id="CTRP01000012">
    <property type="protein sequence ID" value="CQR73031.1"/>
    <property type="molecule type" value="Genomic_DNA"/>
</dbReference>
<feature type="transmembrane region" description="Helical" evidence="9">
    <location>
        <begin position="540"/>
        <end position="560"/>
    </location>
</feature>
<dbReference type="NCBIfam" id="TIGR00915">
    <property type="entry name" value="2A0602"/>
    <property type="match status" value="1"/>
</dbReference>
<proteinExistence type="inferred from homology"/>
<evidence type="ECO:0000256" key="7">
    <source>
        <dbReference type="ARBA" id="ARBA00022989"/>
    </source>
</evidence>
<feature type="transmembrane region" description="Helical" evidence="9">
    <location>
        <begin position="439"/>
        <end position="459"/>
    </location>
</feature>
<protein>
    <submittedName>
        <fullName evidence="10">RND efflux system, inner membrane transporter CmeB</fullName>
    </submittedName>
</protein>
<keyword evidence="5" id="KW-0997">Cell inner membrane</keyword>
<dbReference type="GO" id="GO:0009636">
    <property type="term" value="P:response to toxic substance"/>
    <property type="evidence" value="ECO:0007669"/>
    <property type="project" value="UniProtKB-ARBA"/>
</dbReference>
<dbReference type="SUPFAM" id="SSF82866">
    <property type="entry name" value="Multidrug efflux transporter AcrB transmembrane domain"/>
    <property type="match status" value="2"/>
</dbReference>
<evidence type="ECO:0000256" key="4">
    <source>
        <dbReference type="ARBA" id="ARBA00022475"/>
    </source>
</evidence>
<reference evidence="11" key="1">
    <citation type="submission" date="2015-03" db="EMBL/GenBank/DDBJ databases">
        <authorList>
            <person name="Nijsse Bart"/>
        </authorList>
    </citation>
    <scope>NUCLEOTIDE SEQUENCE [LARGE SCALE GENOMIC DNA]</scope>
</reference>
<keyword evidence="6 9" id="KW-0812">Transmembrane</keyword>
<dbReference type="RefSeq" id="WP_021167843.1">
    <property type="nucleotide sequence ID" value="NZ_CTRP01000012.1"/>
</dbReference>
<keyword evidence="11" id="KW-1185">Reference proteome</keyword>
<evidence type="ECO:0000256" key="9">
    <source>
        <dbReference type="SAM" id="Phobius"/>
    </source>
</evidence>
<feature type="transmembrane region" description="Helical" evidence="9">
    <location>
        <begin position="341"/>
        <end position="360"/>
    </location>
</feature>
<keyword evidence="7 9" id="KW-1133">Transmembrane helix</keyword>
<organism evidence="10 11">
    <name type="scientific">Sporomusa ovata</name>
    <dbReference type="NCBI Taxonomy" id="2378"/>
    <lineage>
        <taxon>Bacteria</taxon>
        <taxon>Bacillati</taxon>
        <taxon>Bacillota</taxon>
        <taxon>Negativicutes</taxon>
        <taxon>Selenomonadales</taxon>
        <taxon>Sporomusaceae</taxon>
        <taxon>Sporomusa</taxon>
    </lineage>
</organism>
<keyword evidence="4" id="KW-1003">Cell membrane</keyword>
<feature type="transmembrane region" description="Helical" evidence="9">
    <location>
        <begin position="471"/>
        <end position="498"/>
    </location>
</feature>
<feature type="transmembrane region" description="Helical" evidence="9">
    <location>
        <begin position="975"/>
        <end position="995"/>
    </location>
</feature>
<keyword evidence="3" id="KW-0813">Transport</keyword>
<name>A0A0U1L043_9FIRM</name>
<evidence type="ECO:0000256" key="1">
    <source>
        <dbReference type="ARBA" id="ARBA00004429"/>
    </source>
</evidence>
<dbReference type="Gene3D" id="1.20.1640.10">
    <property type="entry name" value="Multidrug efflux transporter AcrB transmembrane domain"/>
    <property type="match status" value="2"/>
</dbReference>
<dbReference type="Gene3D" id="3.30.70.1440">
    <property type="entry name" value="Multidrug efflux transporter AcrB pore domain"/>
    <property type="match status" value="1"/>
</dbReference>
<dbReference type="GO" id="GO:0042910">
    <property type="term" value="F:xenobiotic transmembrane transporter activity"/>
    <property type="evidence" value="ECO:0007669"/>
    <property type="project" value="TreeGrafter"/>
</dbReference>
<dbReference type="InterPro" id="IPR001036">
    <property type="entry name" value="Acrflvin-R"/>
</dbReference>
<dbReference type="SUPFAM" id="SSF82714">
    <property type="entry name" value="Multidrug efflux transporter AcrB TolC docking domain, DN and DC subdomains"/>
    <property type="match status" value="2"/>
</dbReference>
<gene>
    <name evidence="10" type="ORF">SpAn4DRAFT_2263</name>
</gene>
<dbReference type="InterPro" id="IPR004764">
    <property type="entry name" value="MdtF-like"/>
</dbReference>